<evidence type="ECO:0000256" key="1">
    <source>
        <dbReference type="SAM" id="MobiDB-lite"/>
    </source>
</evidence>
<evidence type="ECO:0000313" key="3">
    <source>
        <dbReference type="Proteomes" id="UP000521943"/>
    </source>
</evidence>
<comment type="caution">
    <text evidence="2">The sequence shown here is derived from an EMBL/GenBank/DDBJ whole genome shotgun (WGS) entry which is preliminary data.</text>
</comment>
<evidence type="ECO:0000313" key="2">
    <source>
        <dbReference type="EMBL" id="KAF6741502.1"/>
    </source>
</evidence>
<feature type="compositionally biased region" description="Polar residues" evidence="1">
    <location>
        <begin position="33"/>
        <end position="49"/>
    </location>
</feature>
<feature type="compositionally biased region" description="Basic residues" evidence="1">
    <location>
        <begin position="65"/>
        <end position="77"/>
    </location>
</feature>
<name>A0A8H6H8J4_9AGAR</name>
<keyword evidence="3" id="KW-1185">Reference proteome</keyword>
<dbReference type="Proteomes" id="UP000521943">
    <property type="component" value="Unassembled WGS sequence"/>
</dbReference>
<protein>
    <submittedName>
        <fullName evidence="2">Uncharacterized protein</fullName>
    </submittedName>
</protein>
<accession>A0A8H6H8J4</accession>
<organism evidence="2 3">
    <name type="scientific">Ephemerocybe angulata</name>
    <dbReference type="NCBI Taxonomy" id="980116"/>
    <lineage>
        <taxon>Eukaryota</taxon>
        <taxon>Fungi</taxon>
        <taxon>Dikarya</taxon>
        <taxon>Basidiomycota</taxon>
        <taxon>Agaricomycotina</taxon>
        <taxon>Agaricomycetes</taxon>
        <taxon>Agaricomycetidae</taxon>
        <taxon>Agaricales</taxon>
        <taxon>Agaricineae</taxon>
        <taxon>Psathyrellaceae</taxon>
        <taxon>Ephemerocybe</taxon>
    </lineage>
</organism>
<gene>
    <name evidence="2" type="ORF">DFP72DRAFT_1083750</name>
</gene>
<feature type="compositionally biased region" description="Basic and acidic residues" evidence="1">
    <location>
        <begin position="84"/>
        <end position="93"/>
    </location>
</feature>
<feature type="region of interest" description="Disordered" evidence="1">
    <location>
        <begin position="1"/>
        <end position="124"/>
    </location>
</feature>
<reference evidence="2 3" key="1">
    <citation type="submission" date="2020-07" db="EMBL/GenBank/DDBJ databases">
        <title>Comparative genomics of pyrophilous fungi reveals a link between fire events and developmental genes.</title>
        <authorList>
            <consortium name="DOE Joint Genome Institute"/>
            <person name="Steindorff A.S."/>
            <person name="Carver A."/>
            <person name="Calhoun S."/>
            <person name="Stillman K."/>
            <person name="Liu H."/>
            <person name="Lipzen A."/>
            <person name="Pangilinan J."/>
            <person name="Labutti K."/>
            <person name="Bruns T.D."/>
            <person name="Grigoriev I.V."/>
        </authorList>
    </citation>
    <scope>NUCLEOTIDE SEQUENCE [LARGE SCALE GENOMIC DNA]</scope>
    <source>
        <strain evidence="2 3">CBS 144469</strain>
    </source>
</reference>
<dbReference type="EMBL" id="JACGCI010000239">
    <property type="protein sequence ID" value="KAF6741502.1"/>
    <property type="molecule type" value="Genomic_DNA"/>
</dbReference>
<sequence length="257" mass="27624">MNSDVRLARPTKPSGKRRDCKLPRNASAIWQGPTHSHSVQQRRLSTHIPSSIGADIDSGAEPPNPKRRKRDSVRRHNGQGAEYTRLRDAEFPSRTHCAGRIGDKATRTAAGSLPQSTTSSRPRLHPACALDSALPPVKIPPPKVDANTLNTPAPAALPWSIPVGSTNPNYNPTAVQHSADTEIASRMHWAGSILGWKASSTKLSVADAITAPPPRAQFKYDTASSSHKAREFEAGIPRAYSPYIAVPPKAPLAISLV</sequence>
<proteinExistence type="predicted"/>
<dbReference type="AlphaFoldDB" id="A0A8H6H8J4"/>